<evidence type="ECO:0000256" key="1">
    <source>
        <dbReference type="ARBA" id="ARBA00011353"/>
    </source>
</evidence>
<dbReference type="GO" id="GO:0006338">
    <property type="term" value="P:chromatin remodeling"/>
    <property type="evidence" value="ECO:0007669"/>
    <property type="project" value="UniProtKB-ARBA"/>
</dbReference>
<gene>
    <name evidence="4" type="ORF">JX265_009476</name>
</gene>
<name>A0A9Q0AMI6_9PEZI</name>
<dbReference type="EMBL" id="JAFIMR010000029">
    <property type="protein sequence ID" value="KAI1861509.1"/>
    <property type="molecule type" value="Genomic_DNA"/>
</dbReference>
<dbReference type="Proteomes" id="UP000829685">
    <property type="component" value="Unassembled WGS sequence"/>
</dbReference>
<dbReference type="InterPro" id="IPR023780">
    <property type="entry name" value="Chromo_domain"/>
</dbReference>
<accession>A0A9Q0AMI6</accession>
<dbReference type="CDD" id="cd00024">
    <property type="entry name" value="CD_CSD"/>
    <property type="match status" value="1"/>
</dbReference>
<dbReference type="Gene3D" id="2.40.50.40">
    <property type="match status" value="1"/>
</dbReference>
<proteinExistence type="predicted"/>
<evidence type="ECO:0000259" key="3">
    <source>
        <dbReference type="PROSITE" id="PS50013"/>
    </source>
</evidence>
<dbReference type="InterPro" id="IPR016197">
    <property type="entry name" value="Chromo-like_dom_sf"/>
</dbReference>
<dbReference type="SMART" id="SM00298">
    <property type="entry name" value="CHROMO"/>
    <property type="match status" value="2"/>
</dbReference>
<evidence type="ECO:0000313" key="5">
    <source>
        <dbReference type="Proteomes" id="UP000829685"/>
    </source>
</evidence>
<comment type="caution">
    <text evidence="4">The sequence shown here is derived from an EMBL/GenBank/DDBJ whole genome shotgun (WGS) entry which is preliminary data.</text>
</comment>
<sequence length="302" mass="35525">MESEQVFLITSPSDWHAHILSFHAEWNVEGDRRSSDQPCQTGDEEEFQDNVPYQRKHQRQTERQLSKLPEKVHSIYMDVDPHCPSIVNTADPIPEDIDWITEPTQSCQDECVEQASRESLSDTESREQWDAPTCVDESAGILDAISLDMIDPDLIEYDAHSQMKQDTEIPTSLMERTDTVVTIVCDENEEYVIEQILERWKKGMFLVQWQIDGTCWWVTRRDILDKELLRDFEAGYRGFRQGIDVLQSRQKNGKREYRVRWKGRPEDEDSWVREKELDPELVRQLTEDEGLCPPNPKRRRRG</sequence>
<dbReference type="Pfam" id="PF00385">
    <property type="entry name" value="Chromo"/>
    <property type="match status" value="1"/>
</dbReference>
<feature type="domain" description="Chromo" evidence="3">
    <location>
        <begin position="240"/>
        <end position="288"/>
    </location>
</feature>
<feature type="region of interest" description="Disordered" evidence="2">
    <location>
        <begin position="30"/>
        <end position="65"/>
    </location>
</feature>
<dbReference type="PROSITE" id="PS50013">
    <property type="entry name" value="CHROMO_2"/>
    <property type="match status" value="1"/>
</dbReference>
<organism evidence="4 5">
    <name type="scientific">Neoarthrinium moseri</name>
    <dbReference type="NCBI Taxonomy" id="1658444"/>
    <lineage>
        <taxon>Eukaryota</taxon>
        <taxon>Fungi</taxon>
        <taxon>Dikarya</taxon>
        <taxon>Ascomycota</taxon>
        <taxon>Pezizomycotina</taxon>
        <taxon>Sordariomycetes</taxon>
        <taxon>Xylariomycetidae</taxon>
        <taxon>Amphisphaeriales</taxon>
        <taxon>Apiosporaceae</taxon>
        <taxon>Neoarthrinium</taxon>
    </lineage>
</organism>
<dbReference type="SUPFAM" id="SSF54160">
    <property type="entry name" value="Chromo domain-like"/>
    <property type="match status" value="1"/>
</dbReference>
<protein>
    <recommendedName>
        <fullName evidence="3">Chromo domain-containing protein</fullName>
    </recommendedName>
</protein>
<comment type="subunit">
    <text evidence="1">Component of the NuA4 histone acetyltransferase complex.</text>
</comment>
<evidence type="ECO:0000313" key="4">
    <source>
        <dbReference type="EMBL" id="KAI1861509.1"/>
    </source>
</evidence>
<dbReference type="AlphaFoldDB" id="A0A9Q0AMI6"/>
<evidence type="ECO:0000256" key="2">
    <source>
        <dbReference type="SAM" id="MobiDB-lite"/>
    </source>
</evidence>
<keyword evidence="5" id="KW-1185">Reference proteome</keyword>
<dbReference type="InterPro" id="IPR000953">
    <property type="entry name" value="Chromo/chromo_shadow_dom"/>
</dbReference>
<reference evidence="4" key="1">
    <citation type="submission" date="2021-03" db="EMBL/GenBank/DDBJ databases">
        <title>Revisited historic fungal species revealed as producer of novel bioactive compounds through whole genome sequencing and comparative genomics.</title>
        <authorList>
            <person name="Vignolle G.A."/>
            <person name="Hochenegger N."/>
            <person name="Mach R.L."/>
            <person name="Mach-Aigner A.R."/>
            <person name="Javad Rahimi M."/>
            <person name="Salim K.A."/>
            <person name="Chan C.M."/>
            <person name="Lim L.B.L."/>
            <person name="Cai F."/>
            <person name="Druzhinina I.S."/>
            <person name="U'Ren J.M."/>
            <person name="Derntl C."/>
        </authorList>
    </citation>
    <scope>NUCLEOTIDE SEQUENCE</scope>
    <source>
        <strain evidence="4">TUCIM 5799</strain>
    </source>
</reference>